<protein>
    <submittedName>
        <fullName evidence="7">FAD-dependent oxidoreductase</fullName>
    </submittedName>
</protein>
<dbReference type="InterPro" id="IPR019546">
    <property type="entry name" value="TAT_signal_bac_arc"/>
</dbReference>
<dbReference type="RefSeq" id="WP_261733854.1">
    <property type="nucleotide sequence ID" value="NZ_JAODOQ010000001.1"/>
</dbReference>
<dbReference type="Proteomes" id="UP001431192">
    <property type="component" value="Unassembled WGS sequence"/>
</dbReference>
<dbReference type="PROSITE" id="PS51318">
    <property type="entry name" value="TAT"/>
    <property type="match status" value="1"/>
</dbReference>
<proteinExistence type="predicted"/>
<dbReference type="InterPro" id="IPR006311">
    <property type="entry name" value="TAT_signal"/>
</dbReference>
<evidence type="ECO:0000256" key="3">
    <source>
        <dbReference type="ARBA" id="ARBA00022729"/>
    </source>
</evidence>
<evidence type="ECO:0000256" key="2">
    <source>
        <dbReference type="ARBA" id="ARBA00022630"/>
    </source>
</evidence>
<evidence type="ECO:0000256" key="5">
    <source>
        <dbReference type="ARBA" id="ARBA00023002"/>
    </source>
</evidence>
<dbReference type="Gene3D" id="3.50.50.60">
    <property type="entry name" value="FAD/NAD(P)-binding domain"/>
    <property type="match status" value="1"/>
</dbReference>
<dbReference type="PANTHER" id="PTHR43400">
    <property type="entry name" value="FUMARATE REDUCTASE"/>
    <property type="match status" value="1"/>
</dbReference>
<keyword evidence="8" id="KW-1185">Reference proteome</keyword>
<name>A0ABT2P4K8_9GAMM</name>
<evidence type="ECO:0000259" key="6">
    <source>
        <dbReference type="Pfam" id="PF00890"/>
    </source>
</evidence>
<dbReference type="InterPro" id="IPR050315">
    <property type="entry name" value="FAD-oxidoreductase_2"/>
</dbReference>
<dbReference type="Gene3D" id="3.90.700.10">
    <property type="entry name" value="Succinate dehydrogenase/fumarate reductase flavoprotein, catalytic domain"/>
    <property type="match status" value="1"/>
</dbReference>
<keyword evidence="5" id="KW-0560">Oxidoreductase</keyword>
<organism evidence="7 8">
    <name type="scientific">Shewanella phaeophyticola</name>
    <dbReference type="NCBI Taxonomy" id="2978345"/>
    <lineage>
        <taxon>Bacteria</taxon>
        <taxon>Pseudomonadati</taxon>
        <taxon>Pseudomonadota</taxon>
        <taxon>Gammaproteobacteria</taxon>
        <taxon>Alteromonadales</taxon>
        <taxon>Shewanellaceae</taxon>
        <taxon>Shewanella</taxon>
    </lineage>
</organism>
<accession>A0ABT2P4K8</accession>
<evidence type="ECO:0000256" key="1">
    <source>
        <dbReference type="ARBA" id="ARBA00001974"/>
    </source>
</evidence>
<comment type="cofactor">
    <cofactor evidence="1">
        <name>FAD</name>
        <dbReference type="ChEBI" id="CHEBI:57692"/>
    </cofactor>
</comment>
<keyword evidence="4" id="KW-0274">FAD</keyword>
<dbReference type="InterPro" id="IPR027477">
    <property type="entry name" value="Succ_DH/fumarate_Rdtase_cat_sf"/>
</dbReference>
<dbReference type="Pfam" id="PF00890">
    <property type="entry name" value="FAD_binding_2"/>
    <property type="match status" value="1"/>
</dbReference>
<keyword evidence="3" id="KW-0732">Signal</keyword>
<dbReference type="NCBIfam" id="TIGR01409">
    <property type="entry name" value="TAT_signal_seq"/>
    <property type="match status" value="1"/>
</dbReference>
<feature type="domain" description="FAD-dependent oxidoreductase 2 FAD-binding" evidence="6">
    <location>
        <begin position="76"/>
        <end position="526"/>
    </location>
</feature>
<dbReference type="PANTHER" id="PTHR43400:SF10">
    <property type="entry name" value="3-OXOSTEROID 1-DEHYDROGENASE"/>
    <property type="match status" value="1"/>
</dbReference>
<dbReference type="SUPFAM" id="SSF56425">
    <property type="entry name" value="Succinate dehydrogenase/fumarate reductase flavoprotein, catalytic domain"/>
    <property type="match status" value="1"/>
</dbReference>
<gene>
    <name evidence="7" type="ORF">N4T56_15445</name>
</gene>
<dbReference type="PRINTS" id="PR00411">
    <property type="entry name" value="PNDRDTASEI"/>
</dbReference>
<evidence type="ECO:0000313" key="8">
    <source>
        <dbReference type="Proteomes" id="UP001431192"/>
    </source>
</evidence>
<keyword evidence="2" id="KW-0285">Flavoprotein</keyword>
<dbReference type="InterPro" id="IPR003953">
    <property type="entry name" value="FAD-dep_OxRdtase_2_FAD-bd"/>
</dbReference>
<evidence type="ECO:0000256" key="4">
    <source>
        <dbReference type="ARBA" id="ARBA00022827"/>
    </source>
</evidence>
<dbReference type="SUPFAM" id="SSF51905">
    <property type="entry name" value="FAD/NAD(P)-binding domain"/>
    <property type="match status" value="1"/>
</dbReference>
<reference evidence="7" key="1">
    <citation type="submission" date="2022-09" db="EMBL/GenBank/DDBJ databases">
        <title>Shewanella sp. KJ10-1 sp.nov, isolated from marine algae.</title>
        <authorList>
            <person name="Butt M."/>
            <person name="Lee J.K."/>
            <person name="Kim J.M."/>
            <person name="Choi D.G."/>
        </authorList>
    </citation>
    <scope>NUCLEOTIDE SEQUENCE</scope>
    <source>
        <strain evidence="7">KJ10-1</strain>
    </source>
</reference>
<dbReference type="InterPro" id="IPR036188">
    <property type="entry name" value="FAD/NAD-bd_sf"/>
</dbReference>
<evidence type="ECO:0000313" key="7">
    <source>
        <dbReference type="EMBL" id="MCT8987602.1"/>
    </source>
</evidence>
<comment type="caution">
    <text evidence="7">The sequence shown here is derived from an EMBL/GenBank/DDBJ whole genome shotgun (WGS) entry which is preliminary data.</text>
</comment>
<dbReference type="EMBL" id="JAODOQ010000001">
    <property type="protein sequence ID" value="MCT8987602.1"/>
    <property type="molecule type" value="Genomic_DNA"/>
</dbReference>
<sequence length="571" mass="62036">MKFEDKTELTNESRRGFLKGTAVASAVAVVGSTVPGAAMASSMSIGKNVKDEHKWSWEEPAEPIAKRHIKNVVDTDIVVIGAGLSGLSAALSAAQLGAKVEIIEKNKVPAFRGGHITAVNSKVQQAMGINNDARQILREIVAWNLGRVDETLIKEFFSRSGSAMDWATDIGRKHGLEVTMWEGYYKGPDYTEYPVTHFFHEKDADLSYVYGQSNGIGNATIVPVLAKEAVANGVNINYKTPSVQILRDAEGNAMGVIAGKRGNYTQFNAKNVIIATGDYASNTEMLQRYSPFSLKADAQIYFPNKCNTGEGITQALQAGAVMQQHEPHGAVIHLEAGAASYGFLHVNTNGKRFKNEDVNTQSKSCTKELQPDGVAWIVYDKDWADQVKAQVDGNLAGGLFYGQMWQPWGKGWNKEIEQMTQEAHIKDGKVVVANSVAELAQKMEVPVAELEKTIARYNELYQQQNDTDFGKRKELLTPILKAPFYAGKLYSTLLTVCGGLGTDSSLLVKDKNNNSIPGLYVVGAAQGDFFSNDYPTLCPGIGHGRCLTYGRMAGILAAGGDVDKLLPAIEI</sequence>